<dbReference type="EMBL" id="DRBW01000214">
    <property type="protein sequence ID" value="HDM90705.1"/>
    <property type="molecule type" value="Genomic_DNA"/>
</dbReference>
<keyword evidence="5" id="KW-0808">Transferase</keyword>
<evidence type="ECO:0000256" key="3">
    <source>
        <dbReference type="ARBA" id="ARBA00009406"/>
    </source>
</evidence>
<reference evidence="14" key="1">
    <citation type="journal article" date="2020" name="mSystems">
        <title>Genome- and Community-Level Interaction Insights into Carbon Utilization and Element Cycling Functions of Hydrothermarchaeota in Hydrothermal Sediment.</title>
        <authorList>
            <person name="Zhou Z."/>
            <person name="Liu Y."/>
            <person name="Xu W."/>
            <person name="Pan J."/>
            <person name="Luo Z.H."/>
            <person name="Li M."/>
        </authorList>
    </citation>
    <scope>NUCLEOTIDE SEQUENCE [LARGE SCALE GENOMIC DNA]</scope>
    <source>
        <strain evidence="14">HyVt-237</strain>
    </source>
</reference>
<dbReference type="SUPFAM" id="SSF53850">
    <property type="entry name" value="Periplasmic binding protein-like II"/>
    <property type="match status" value="1"/>
</dbReference>
<organism evidence="14">
    <name type="scientific">candidate division WOR-3 bacterium</name>
    <dbReference type="NCBI Taxonomy" id="2052148"/>
    <lineage>
        <taxon>Bacteria</taxon>
        <taxon>Bacteria division WOR-3</taxon>
    </lineage>
</organism>
<dbReference type="Gene3D" id="3.40.190.10">
    <property type="entry name" value="Periplasmic binding protein-like II"/>
    <property type="match status" value="2"/>
</dbReference>
<evidence type="ECO:0000256" key="7">
    <source>
        <dbReference type="ARBA" id="ARBA00022898"/>
    </source>
</evidence>
<keyword evidence="9" id="KW-0408">Iron</keyword>
<comment type="catalytic activity">
    <reaction evidence="11">
        <text>N(6)-(pyridoxal phosphate)-L-lysyl-[4-amino-5-hydroxymethyl-2-methylpyrimidine phosphate synthase] + L-histidyl-[4-amino-5-hydroxymethyl-2-methylpyrimidine phosphate synthase] + 2 Fe(3+) + 4 H2O = L-lysyl-[4-amino-5-hydroxymethyl-2-methylpyrimidine phosphate synthase] + (2S)-2-amino-5-hydroxy-4-oxopentanoyl-[4-amino-5-hydroxymethyl-2-methylpyrimidine phosphate synthase] + 4-amino-2-methyl-5-(phosphooxymethyl)pyrimidine + 3-oxopropanoate + 2 Fe(2+) + 2 H(+)</text>
        <dbReference type="Rhea" id="RHEA:65756"/>
        <dbReference type="Rhea" id="RHEA-COMP:16892"/>
        <dbReference type="Rhea" id="RHEA-COMP:16893"/>
        <dbReference type="Rhea" id="RHEA-COMP:16894"/>
        <dbReference type="Rhea" id="RHEA-COMP:16895"/>
        <dbReference type="ChEBI" id="CHEBI:15377"/>
        <dbReference type="ChEBI" id="CHEBI:15378"/>
        <dbReference type="ChEBI" id="CHEBI:29033"/>
        <dbReference type="ChEBI" id="CHEBI:29034"/>
        <dbReference type="ChEBI" id="CHEBI:29969"/>
        <dbReference type="ChEBI" id="CHEBI:29979"/>
        <dbReference type="ChEBI" id="CHEBI:33190"/>
        <dbReference type="ChEBI" id="CHEBI:58354"/>
        <dbReference type="ChEBI" id="CHEBI:143915"/>
        <dbReference type="ChEBI" id="CHEBI:157692"/>
    </reaction>
    <physiologicalReaction direction="left-to-right" evidence="11">
        <dbReference type="Rhea" id="RHEA:65757"/>
    </physiologicalReaction>
</comment>
<dbReference type="GO" id="GO:0046872">
    <property type="term" value="F:metal ion binding"/>
    <property type="evidence" value="ECO:0007669"/>
    <property type="project" value="UniProtKB-KW"/>
</dbReference>
<keyword evidence="6" id="KW-0479">Metal-binding</keyword>
<dbReference type="GO" id="GO:0016740">
    <property type="term" value="F:transferase activity"/>
    <property type="evidence" value="ECO:0007669"/>
    <property type="project" value="UniProtKB-KW"/>
</dbReference>
<dbReference type="InterPro" id="IPR027939">
    <property type="entry name" value="NMT1/THI5"/>
</dbReference>
<protein>
    <recommendedName>
        <fullName evidence="10">Thiamine pyrimidine synthase</fullName>
    </recommendedName>
</protein>
<evidence type="ECO:0000313" key="14">
    <source>
        <dbReference type="EMBL" id="HDM90705.1"/>
    </source>
</evidence>
<dbReference type="PANTHER" id="PTHR31528:SF1">
    <property type="entry name" value="4-AMINO-5-HYDROXYMETHYL-2-METHYLPYRIMIDINE PHOSPHATE SYNTHASE THI11-RELATED"/>
    <property type="match status" value="1"/>
</dbReference>
<keyword evidence="7" id="KW-0663">Pyridoxal phosphate</keyword>
<evidence type="ECO:0000256" key="10">
    <source>
        <dbReference type="ARBA" id="ARBA00033171"/>
    </source>
</evidence>
<dbReference type="AlphaFoldDB" id="A0A7C0XBG2"/>
<keyword evidence="8" id="KW-0784">Thiamine biosynthesis</keyword>
<dbReference type="PANTHER" id="PTHR31528">
    <property type="entry name" value="4-AMINO-5-HYDROXYMETHYL-2-METHYLPYRIMIDINE PHOSPHATE SYNTHASE THI11-RELATED"/>
    <property type="match status" value="1"/>
</dbReference>
<evidence type="ECO:0000256" key="5">
    <source>
        <dbReference type="ARBA" id="ARBA00022679"/>
    </source>
</evidence>
<comment type="caution">
    <text evidence="14">The sequence shown here is derived from an EMBL/GenBank/DDBJ whole genome shotgun (WGS) entry which is preliminary data.</text>
</comment>
<sequence length="322" mass="37050">MTKVLTVINIILAAILAYILVYPQIQANKIIEAQALYVKDLSALPLFVAEDMGFFDSTRVRCQLEEVEKPGSDVDEVMKTASQMSFGLDWGTFLFKAAVRPEAYRVVMSTSSTISEPYTALFVRKRSRIRKFKQFAGKKIGYPRDTRALEFLKMLLKKDGVDVEKCNFIAIADFEMDSALVKKLVDVLLAFEPYRSLLMNDPNVRLFADAYFERNLFTPFPIGLAYTTITNISVHKKAVQRLVKATDMAVEWIRKNPDKAIEIARKRFELPDSLIFNLPTYQKHEELDFVQFNRFVTKAKEAEIILFEIDANKFLLRPEEIK</sequence>
<evidence type="ECO:0000259" key="13">
    <source>
        <dbReference type="Pfam" id="PF09084"/>
    </source>
</evidence>
<comment type="similarity">
    <text evidence="3">Belongs to the NMT1/THI5 family.</text>
</comment>
<keyword evidence="12" id="KW-0812">Transmembrane</keyword>
<keyword evidence="12" id="KW-0472">Membrane</keyword>
<dbReference type="Pfam" id="PF09084">
    <property type="entry name" value="NMT1"/>
    <property type="match status" value="1"/>
</dbReference>
<feature type="domain" description="SsuA/THI5-like" evidence="13">
    <location>
        <begin position="44"/>
        <end position="260"/>
    </location>
</feature>
<gene>
    <name evidence="14" type="ORF">ENG67_05840</name>
</gene>
<comment type="function">
    <text evidence="1">Responsible for the formation of the pyrimidine heterocycle in the thiamine biosynthesis pathway. Catalyzes the formation of hydroxymethylpyrimidine phosphate (HMP-P) from histidine and pyridoxal phosphate (PLP). The protein uses PLP and the active site histidine to form HMP-P, generating an inactive enzyme. The enzyme can only undergo a single turnover, which suggests it is a suicide enzyme.</text>
</comment>
<comment type="subunit">
    <text evidence="4">Homodimer.</text>
</comment>
<evidence type="ECO:0000256" key="12">
    <source>
        <dbReference type="SAM" id="Phobius"/>
    </source>
</evidence>
<name>A0A7C0XBG2_UNCW3</name>
<evidence type="ECO:0000256" key="9">
    <source>
        <dbReference type="ARBA" id="ARBA00023004"/>
    </source>
</evidence>
<comment type="pathway">
    <text evidence="2">Cofactor biosynthesis; thiamine diphosphate biosynthesis.</text>
</comment>
<feature type="transmembrane region" description="Helical" evidence="12">
    <location>
        <begin position="7"/>
        <end position="25"/>
    </location>
</feature>
<evidence type="ECO:0000256" key="1">
    <source>
        <dbReference type="ARBA" id="ARBA00003469"/>
    </source>
</evidence>
<dbReference type="InterPro" id="IPR015168">
    <property type="entry name" value="SsuA/THI5"/>
</dbReference>
<keyword evidence="12" id="KW-1133">Transmembrane helix</keyword>
<dbReference type="Proteomes" id="UP000885931">
    <property type="component" value="Unassembled WGS sequence"/>
</dbReference>
<evidence type="ECO:0000256" key="6">
    <source>
        <dbReference type="ARBA" id="ARBA00022723"/>
    </source>
</evidence>
<proteinExistence type="inferred from homology"/>
<evidence type="ECO:0000256" key="11">
    <source>
        <dbReference type="ARBA" id="ARBA00048179"/>
    </source>
</evidence>
<accession>A0A7C0XBG2</accession>
<evidence type="ECO:0000256" key="2">
    <source>
        <dbReference type="ARBA" id="ARBA00004948"/>
    </source>
</evidence>
<dbReference type="GO" id="GO:0009228">
    <property type="term" value="P:thiamine biosynthetic process"/>
    <property type="evidence" value="ECO:0007669"/>
    <property type="project" value="UniProtKB-KW"/>
</dbReference>
<evidence type="ECO:0000256" key="8">
    <source>
        <dbReference type="ARBA" id="ARBA00022977"/>
    </source>
</evidence>
<evidence type="ECO:0000256" key="4">
    <source>
        <dbReference type="ARBA" id="ARBA00011738"/>
    </source>
</evidence>